<dbReference type="PANTHER" id="PTHR16026:SF0">
    <property type="entry name" value="CARTILAGE ACIDIC PROTEIN 1"/>
    <property type="match status" value="1"/>
</dbReference>
<accession>A0A382EUT7</accession>
<evidence type="ECO:0000256" key="1">
    <source>
        <dbReference type="ARBA" id="ARBA00022729"/>
    </source>
</evidence>
<dbReference type="Gene3D" id="2.130.10.130">
    <property type="entry name" value="Integrin alpha, N-terminal"/>
    <property type="match status" value="1"/>
</dbReference>
<feature type="domain" description="ASPIC/UnbV" evidence="2">
    <location>
        <begin position="468"/>
        <end position="534"/>
    </location>
</feature>
<dbReference type="PANTHER" id="PTHR16026">
    <property type="entry name" value="CARTILAGE ACIDIC PROTEIN 1"/>
    <property type="match status" value="1"/>
</dbReference>
<evidence type="ECO:0000259" key="2">
    <source>
        <dbReference type="Pfam" id="PF07593"/>
    </source>
</evidence>
<dbReference type="EMBL" id="UINC01046058">
    <property type="protein sequence ID" value="SVB53587.1"/>
    <property type="molecule type" value="Genomic_DNA"/>
</dbReference>
<name>A0A382EUT7_9ZZZZ</name>
<gene>
    <name evidence="3" type="ORF">METZ01_LOCUS206441</name>
</gene>
<proteinExistence type="predicted"/>
<dbReference type="Pfam" id="PF07593">
    <property type="entry name" value="UnbV_ASPIC"/>
    <property type="match status" value="1"/>
</dbReference>
<evidence type="ECO:0000313" key="3">
    <source>
        <dbReference type="EMBL" id="SVB53587.1"/>
    </source>
</evidence>
<dbReference type="Pfam" id="PF13517">
    <property type="entry name" value="FG-GAP_3"/>
    <property type="match status" value="3"/>
</dbReference>
<dbReference type="InterPro" id="IPR027039">
    <property type="entry name" value="Crtac1"/>
</dbReference>
<sequence>DGDGWLDLYFTTQSGGNQLWRNLRDGTFEDITRVAGVAVAATISVTASFADIDNDGDPDLYVTVIRDGNRLFENDGTGKFIDISARSGLDYKGHSSGALFFDYNNDGLLDLFLANVGNYTTEVAISAKTYNADSRMDVEYEYYIGLEDAFHGHLKPERTEQSVLFKNSSDNRFVDVSARSRLQDSSWSGDASALDANEDGWLDLYVLNMQGHDHYYENVQGEYFSDKSREVFPRTPWGAMGVKVFDGDNDGRMDMILTDMHADMSQPIGPEQEKLKADVQYGEDFLLSEGRSIYGNAFYRKTEKGTFVEVSDEIGVENYWPWGLSVGDLNADGYEDVFITSSMIYPFRYGVNSLLLNERGEKFLDSEFVLGVEPRRGNRTAKPWFVLDCAGADSEHPRCKDQDGSIEIWGALGSRSSAILDLDGDGDLDIITNEFNAAPQVLISDLSEKRELRFLKIDLEGTRSNRDGLGAIVKVRADGQSYTKVRDGKSGYLSQSLMPLYFGLGDATVIEQVEVRWLSGHTQTLVGPIETNKLLVIAEE</sequence>
<feature type="non-terminal residue" evidence="3">
    <location>
        <position position="1"/>
    </location>
</feature>
<dbReference type="InterPro" id="IPR013517">
    <property type="entry name" value="FG-GAP"/>
</dbReference>
<organism evidence="3">
    <name type="scientific">marine metagenome</name>
    <dbReference type="NCBI Taxonomy" id="408172"/>
    <lineage>
        <taxon>unclassified sequences</taxon>
        <taxon>metagenomes</taxon>
        <taxon>ecological metagenomes</taxon>
    </lineage>
</organism>
<protein>
    <recommendedName>
        <fullName evidence="2">ASPIC/UnbV domain-containing protein</fullName>
    </recommendedName>
</protein>
<keyword evidence="1" id="KW-0732">Signal</keyword>
<dbReference type="SUPFAM" id="SSF69318">
    <property type="entry name" value="Integrin alpha N-terminal domain"/>
    <property type="match status" value="2"/>
</dbReference>
<dbReference type="InterPro" id="IPR028994">
    <property type="entry name" value="Integrin_alpha_N"/>
</dbReference>
<dbReference type="InterPro" id="IPR011519">
    <property type="entry name" value="UnbV_ASPIC"/>
</dbReference>
<dbReference type="AlphaFoldDB" id="A0A382EUT7"/>
<reference evidence="3" key="1">
    <citation type="submission" date="2018-05" db="EMBL/GenBank/DDBJ databases">
        <authorList>
            <person name="Lanie J.A."/>
            <person name="Ng W.-L."/>
            <person name="Kazmierczak K.M."/>
            <person name="Andrzejewski T.M."/>
            <person name="Davidsen T.M."/>
            <person name="Wayne K.J."/>
            <person name="Tettelin H."/>
            <person name="Glass J.I."/>
            <person name="Rusch D."/>
            <person name="Podicherti R."/>
            <person name="Tsui H.-C.T."/>
            <person name="Winkler M.E."/>
        </authorList>
    </citation>
    <scope>NUCLEOTIDE SEQUENCE</scope>
</reference>